<feature type="non-terminal residue" evidence="13">
    <location>
        <position position="1"/>
    </location>
</feature>
<feature type="transmembrane region" description="Helical" evidence="10">
    <location>
        <begin position="186"/>
        <end position="210"/>
    </location>
</feature>
<dbReference type="GO" id="GO:0005886">
    <property type="term" value="C:plasma membrane"/>
    <property type="evidence" value="ECO:0007669"/>
    <property type="project" value="UniProtKB-SubCell"/>
</dbReference>
<dbReference type="InterPro" id="IPR003838">
    <property type="entry name" value="ABC3_permease_C"/>
</dbReference>
<evidence type="ECO:0000256" key="8">
    <source>
        <dbReference type="ARBA" id="ARBA00023136"/>
    </source>
</evidence>
<dbReference type="EMBL" id="BARU01005918">
    <property type="protein sequence ID" value="GAH43111.1"/>
    <property type="molecule type" value="Genomic_DNA"/>
</dbReference>
<accession>X1FBU9</accession>
<dbReference type="InterPro" id="IPR004513">
    <property type="entry name" value="FtsX"/>
</dbReference>
<sequence length="212" mass="23803">EAVQFISPEQALEEFQNNFPELRRIIENLRVNPFPSSLEATLSEENISSSETLTFIQEMKEMKGVEDIQFNRDWVEKMQSLSRLAQAVGFFLGGILVLASFFIISSVIKLNVFARQEEIVILRLVGATNTFIRIPFLMEGMILGILGGLVSLLLIFFLIKFFPLYLGASLGVFSELINFRYLSLSQIIMLIATGAFIGFSGSLSSLARFLKV</sequence>
<dbReference type="AlphaFoldDB" id="X1FBU9"/>
<evidence type="ECO:0000313" key="13">
    <source>
        <dbReference type="EMBL" id="GAH43111.1"/>
    </source>
</evidence>
<evidence type="ECO:0000256" key="3">
    <source>
        <dbReference type="ARBA" id="ARBA00021907"/>
    </source>
</evidence>
<evidence type="ECO:0000256" key="5">
    <source>
        <dbReference type="ARBA" id="ARBA00022618"/>
    </source>
</evidence>
<keyword evidence="7 10" id="KW-1133">Transmembrane helix</keyword>
<organism evidence="13">
    <name type="scientific">marine sediment metagenome</name>
    <dbReference type="NCBI Taxonomy" id="412755"/>
    <lineage>
        <taxon>unclassified sequences</taxon>
        <taxon>metagenomes</taxon>
        <taxon>ecological metagenomes</taxon>
    </lineage>
</organism>
<dbReference type="PANTHER" id="PTHR47755">
    <property type="entry name" value="CELL DIVISION PROTEIN FTSX"/>
    <property type="match status" value="1"/>
</dbReference>
<dbReference type="Gene3D" id="3.30.70.3040">
    <property type="match status" value="1"/>
</dbReference>
<gene>
    <name evidence="13" type="ORF">S03H2_11613</name>
</gene>
<evidence type="ECO:0000256" key="7">
    <source>
        <dbReference type="ARBA" id="ARBA00022989"/>
    </source>
</evidence>
<keyword evidence="5" id="KW-0132">Cell division</keyword>
<evidence type="ECO:0000259" key="12">
    <source>
        <dbReference type="Pfam" id="PF18075"/>
    </source>
</evidence>
<protein>
    <recommendedName>
        <fullName evidence="3">Cell division protein FtsX</fullName>
    </recommendedName>
</protein>
<dbReference type="Pfam" id="PF02687">
    <property type="entry name" value="FtsX"/>
    <property type="match status" value="1"/>
</dbReference>
<proteinExistence type="inferred from homology"/>
<dbReference type="GO" id="GO:0051301">
    <property type="term" value="P:cell division"/>
    <property type="evidence" value="ECO:0007669"/>
    <property type="project" value="UniProtKB-KW"/>
</dbReference>
<feature type="domain" description="FtsX extracellular" evidence="12">
    <location>
        <begin position="2"/>
        <end position="68"/>
    </location>
</feature>
<evidence type="ECO:0000259" key="11">
    <source>
        <dbReference type="Pfam" id="PF02687"/>
    </source>
</evidence>
<feature type="domain" description="ABC3 transporter permease C-terminal" evidence="11">
    <location>
        <begin position="91"/>
        <end position="211"/>
    </location>
</feature>
<evidence type="ECO:0000256" key="2">
    <source>
        <dbReference type="ARBA" id="ARBA00007379"/>
    </source>
</evidence>
<feature type="transmembrane region" description="Helical" evidence="10">
    <location>
        <begin position="145"/>
        <end position="166"/>
    </location>
</feature>
<evidence type="ECO:0000256" key="6">
    <source>
        <dbReference type="ARBA" id="ARBA00022692"/>
    </source>
</evidence>
<keyword evidence="4" id="KW-1003">Cell membrane</keyword>
<evidence type="ECO:0000256" key="1">
    <source>
        <dbReference type="ARBA" id="ARBA00004651"/>
    </source>
</evidence>
<evidence type="ECO:0000256" key="9">
    <source>
        <dbReference type="ARBA" id="ARBA00023306"/>
    </source>
</evidence>
<keyword evidence="9" id="KW-0131">Cell cycle</keyword>
<reference evidence="13" key="1">
    <citation type="journal article" date="2014" name="Front. Microbiol.">
        <title>High frequency of phylogenetically diverse reductive dehalogenase-homologous genes in deep subseafloor sedimentary metagenomes.</title>
        <authorList>
            <person name="Kawai M."/>
            <person name="Futagami T."/>
            <person name="Toyoda A."/>
            <person name="Takaki Y."/>
            <person name="Nishi S."/>
            <person name="Hori S."/>
            <person name="Arai W."/>
            <person name="Tsubouchi T."/>
            <person name="Morono Y."/>
            <person name="Uchiyama I."/>
            <person name="Ito T."/>
            <person name="Fujiyama A."/>
            <person name="Inagaki F."/>
            <person name="Takami H."/>
        </authorList>
    </citation>
    <scope>NUCLEOTIDE SEQUENCE</scope>
    <source>
        <strain evidence="13">Expedition CK06-06</strain>
    </source>
</reference>
<evidence type="ECO:0000256" key="4">
    <source>
        <dbReference type="ARBA" id="ARBA00022475"/>
    </source>
</evidence>
<name>X1FBU9_9ZZZZ</name>
<dbReference type="InterPro" id="IPR040690">
    <property type="entry name" value="FtsX_ECD"/>
</dbReference>
<comment type="similarity">
    <text evidence="2">Belongs to the ABC-4 integral membrane protein family. FtsX subfamily.</text>
</comment>
<comment type="subcellular location">
    <subcellularLocation>
        <location evidence="1">Cell membrane</location>
        <topology evidence="1">Multi-pass membrane protein</topology>
    </subcellularLocation>
</comment>
<comment type="caution">
    <text evidence="13">The sequence shown here is derived from an EMBL/GenBank/DDBJ whole genome shotgun (WGS) entry which is preliminary data.</text>
</comment>
<dbReference type="PANTHER" id="PTHR47755:SF1">
    <property type="entry name" value="CELL DIVISION PROTEIN FTSX"/>
    <property type="match status" value="1"/>
</dbReference>
<keyword evidence="6 10" id="KW-0812">Transmembrane</keyword>
<dbReference type="Pfam" id="PF18075">
    <property type="entry name" value="FtsX_ECD"/>
    <property type="match status" value="1"/>
</dbReference>
<keyword evidence="8 10" id="KW-0472">Membrane</keyword>
<feature type="transmembrane region" description="Helical" evidence="10">
    <location>
        <begin position="87"/>
        <end position="108"/>
    </location>
</feature>
<evidence type="ECO:0000256" key="10">
    <source>
        <dbReference type="SAM" id="Phobius"/>
    </source>
</evidence>